<proteinExistence type="predicted"/>
<dbReference type="OrthoDB" id="9429452at2"/>
<evidence type="ECO:0000313" key="1">
    <source>
        <dbReference type="EMBL" id="QGZ58521.1"/>
    </source>
</evidence>
<protein>
    <submittedName>
        <fullName evidence="1">Uncharacterized protein</fullName>
    </submittedName>
</protein>
<keyword evidence="2" id="KW-1185">Reference proteome</keyword>
<accession>A0A7Z2JBH1</accession>
<dbReference type="Proteomes" id="UP000434209">
    <property type="component" value="Chromosome 3"/>
</dbReference>
<evidence type="ECO:0000313" key="2">
    <source>
        <dbReference type="Proteomes" id="UP000434209"/>
    </source>
</evidence>
<sequence>MSLTGAHHLFGGVSETGIDKFLDVFFTARPHLLAYGTSLFATNPNLVTPIDTSSLPGFLLGLQALIRFEIPKVDITPPDSSTELLPPGNDQFTVYTTVVIDFLCGTPKESRTGDRGAHLIELKLQVAVLCAPRVVNSAPGSGSIGISLVEVSVEGIQPVALEQIVECILTALLTWALGQVTIPFNVFTLDGVSLTLQQGPVAQDDQIEVFGDIT</sequence>
<organism evidence="1 2">
    <name type="scientific">Paraburkholderia acidiphila</name>
    <dbReference type="NCBI Taxonomy" id="2571747"/>
    <lineage>
        <taxon>Bacteria</taxon>
        <taxon>Pseudomonadati</taxon>
        <taxon>Pseudomonadota</taxon>
        <taxon>Betaproteobacteria</taxon>
        <taxon>Burkholderiales</taxon>
        <taxon>Burkholderiaceae</taxon>
        <taxon>Paraburkholderia</taxon>
    </lineage>
</organism>
<name>A0A7Z2JBH1_9BURK</name>
<gene>
    <name evidence="1" type="ORF">FAZ97_26410</name>
</gene>
<dbReference type="AlphaFoldDB" id="A0A7Z2JBH1"/>
<reference evidence="1 2" key="1">
    <citation type="submission" date="2019-12" db="EMBL/GenBank/DDBJ databases">
        <title>Paraburkholderia acidiphila 7Q-K02 sp. nov and Paraburkholderia acidisoli DHF22 sp. nov., two strains isolated from forest soil.</title>
        <authorList>
            <person name="Gao Z."/>
            <person name="Qiu L."/>
        </authorList>
    </citation>
    <scope>NUCLEOTIDE SEQUENCE [LARGE SCALE GENOMIC DNA]</scope>
    <source>
        <strain evidence="1 2">7Q-K02</strain>
    </source>
</reference>
<dbReference type="KEGG" id="pacp:FAZ97_26410"/>
<dbReference type="RefSeq" id="WP_158761455.1">
    <property type="nucleotide sequence ID" value="NZ_CP046911.1"/>
</dbReference>
<dbReference type="EMBL" id="CP046911">
    <property type="protein sequence ID" value="QGZ58521.1"/>
    <property type="molecule type" value="Genomic_DNA"/>
</dbReference>